<dbReference type="GO" id="GO:0005634">
    <property type="term" value="C:nucleus"/>
    <property type="evidence" value="ECO:0007669"/>
    <property type="project" value="TreeGrafter"/>
</dbReference>
<reference evidence="4" key="1">
    <citation type="journal article" date="2017" name="Nat. Commun.">
        <title>The asparagus genome sheds light on the origin and evolution of a young Y chromosome.</title>
        <authorList>
            <person name="Harkess A."/>
            <person name="Zhou J."/>
            <person name="Xu C."/>
            <person name="Bowers J.E."/>
            <person name="Van der Hulst R."/>
            <person name="Ayyampalayam S."/>
            <person name="Mercati F."/>
            <person name="Riccardi P."/>
            <person name="McKain M.R."/>
            <person name="Kakrana A."/>
            <person name="Tang H."/>
            <person name="Ray J."/>
            <person name="Groenendijk J."/>
            <person name="Arikit S."/>
            <person name="Mathioni S.M."/>
            <person name="Nakano M."/>
            <person name="Shan H."/>
            <person name="Telgmann-Rauber A."/>
            <person name="Kanno A."/>
            <person name="Yue Z."/>
            <person name="Chen H."/>
            <person name="Li W."/>
            <person name="Chen Y."/>
            <person name="Xu X."/>
            <person name="Zhang Y."/>
            <person name="Luo S."/>
            <person name="Chen H."/>
            <person name="Gao J."/>
            <person name="Mao Z."/>
            <person name="Pires J.C."/>
            <person name="Luo M."/>
            <person name="Kudrna D."/>
            <person name="Wing R.A."/>
            <person name="Meyers B.C."/>
            <person name="Yi K."/>
            <person name="Kong H."/>
            <person name="Lavrijsen P."/>
            <person name="Sunseri F."/>
            <person name="Falavigna A."/>
            <person name="Ye Y."/>
            <person name="Leebens-Mack J.H."/>
            <person name="Chen G."/>
        </authorList>
    </citation>
    <scope>NUCLEOTIDE SEQUENCE [LARGE SCALE GENOMIC DNA]</scope>
    <source>
        <strain evidence="4">cv. DH0086</strain>
    </source>
</reference>
<keyword evidence="4" id="KW-1185">Reference proteome</keyword>
<dbReference type="Proteomes" id="UP000243459">
    <property type="component" value="Chromosome 3"/>
</dbReference>
<dbReference type="InterPro" id="IPR039607">
    <property type="entry name" value="VQ_8/17/18/20/21/25"/>
</dbReference>
<dbReference type="PANTHER" id="PTHR33143">
    <property type="entry name" value="F16F4.1 PROTEIN-RELATED"/>
    <property type="match status" value="1"/>
</dbReference>
<proteinExistence type="predicted"/>
<evidence type="ECO:0000256" key="1">
    <source>
        <dbReference type="SAM" id="MobiDB-lite"/>
    </source>
</evidence>
<dbReference type="PANTHER" id="PTHR33143:SF6">
    <property type="entry name" value="OS08G0102900 PROTEIN"/>
    <property type="match status" value="1"/>
</dbReference>
<accession>A0A5P1FBP5</accession>
<name>A0A5P1FBP5_ASPOF</name>
<feature type="region of interest" description="Disordered" evidence="1">
    <location>
        <begin position="49"/>
        <end position="74"/>
    </location>
</feature>
<dbReference type="Gramene" id="ONK74249">
    <property type="protein sequence ID" value="ONK74249"/>
    <property type="gene ID" value="A4U43_C03F4320"/>
</dbReference>
<dbReference type="AlphaFoldDB" id="A0A5P1FBP5"/>
<evidence type="ECO:0000313" key="3">
    <source>
        <dbReference type="EMBL" id="ONK74249.1"/>
    </source>
</evidence>
<feature type="domain" description="VQ" evidence="2">
    <location>
        <begin position="27"/>
        <end position="47"/>
    </location>
</feature>
<protein>
    <recommendedName>
        <fullName evidence="2">VQ domain-containing protein</fullName>
    </recommendedName>
</protein>
<sequence length="165" mass="18452">MPSPKRPLRVAEGSYQIKKPVIIHLRPPKIIHARPQDFMSVVQSLTGYNRSAGSSPTEHKSDFEGRKDKMLEDVGDSDPLNLTLGKIPDMGINLVNFQASPGFVLCSPSAKFFCDPQTGNDDFESYACLNSSREFSCDPQTGNDDFESYACLRCRDIDKLKEQIF</sequence>
<dbReference type="EMBL" id="CM007383">
    <property type="protein sequence ID" value="ONK74249.1"/>
    <property type="molecule type" value="Genomic_DNA"/>
</dbReference>
<dbReference type="Pfam" id="PF05678">
    <property type="entry name" value="VQ"/>
    <property type="match status" value="1"/>
</dbReference>
<organism evidence="3 4">
    <name type="scientific">Asparagus officinalis</name>
    <name type="common">Garden asparagus</name>
    <dbReference type="NCBI Taxonomy" id="4686"/>
    <lineage>
        <taxon>Eukaryota</taxon>
        <taxon>Viridiplantae</taxon>
        <taxon>Streptophyta</taxon>
        <taxon>Embryophyta</taxon>
        <taxon>Tracheophyta</taxon>
        <taxon>Spermatophyta</taxon>
        <taxon>Magnoliopsida</taxon>
        <taxon>Liliopsida</taxon>
        <taxon>Asparagales</taxon>
        <taxon>Asparagaceae</taxon>
        <taxon>Asparagoideae</taxon>
        <taxon>Asparagus</taxon>
    </lineage>
</organism>
<evidence type="ECO:0000313" key="4">
    <source>
        <dbReference type="Proteomes" id="UP000243459"/>
    </source>
</evidence>
<feature type="compositionally biased region" description="Basic and acidic residues" evidence="1">
    <location>
        <begin position="57"/>
        <end position="72"/>
    </location>
</feature>
<evidence type="ECO:0000259" key="2">
    <source>
        <dbReference type="Pfam" id="PF05678"/>
    </source>
</evidence>
<dbReference type="InterPro" id="IPR008889">
    <property type="entry name" value="VQ"/>
</dbReference>
<gene>
    <name evidence="3" type="ORF">A4U43_C03F4320</name>
</gene>